<evidence type="ECO:0000259" key="1">
    <source>
        <dbReference type="Pfam" id="PF13175"/>
    </source>
</evidence>
<dbReference type="Gene3D" id="3.40.50.300">
    <property type="entry name" value="P-loop containing nucleotide triphosphate hydrolases"/>
    <property type="match status" value="2"/>
</dbReference>
<organism evidence="3 4">
    <name type="scientific">Methanolapillus ohkumae</name>
    <dbReference type="NCBI Taxonomy" id="3028298"/>
    <lineage>
        <taxon>Archaea</taxon>
        <taxon>Methanobacteriati</taxon>
        <taxon>Methanobacteriota</taxon>
        <taxon>Stenosarchaea group</taxon>
        <taxon>Methanomicrobia</taxon>
        <taxon>Methanosarcinales</taxon>
        <taxon>Methanosarcinaceae</taxon>
        <taxon>Methanolapillus</taxon>
    </lineage>
</organism>
<sequence length="562" mass="65107">MIHKLVLKNFKKIKEETFEFDQFDIIVGANNSGKSTALQALAIWQYCVDLFRIEDKSGDTRSIQLILPNFTALPLPEFNLLWTDRLVKTTTKNTPVYIEINVFWRNGTGAEKNLNILLNYVSPQSVYAKPEIGWSKFKKLDQENELPRIVYVPPFSGLETNEKWLDDGNIRQNVGKAQPGSVLRNLLYRVVDQEIPVVENKEWNEINSQIKKWFDVELLPPEYKKGISTEITVEYKIKSKIKRVFDIISGGSGFHQILTILAFFHGYKGVTTILFDEPDAHLHVNLQRQVVNYFKQKSAETNIQFLIASHSEEFIKGVDTNSIISIMSGRPKRIENNEEIIQALSDIDNIDIIRTQDSPYILYVEGEDDERILSSWADVLNKSDCYVKFYPYILGGTTKKEMNEKSKKHYTALKQINTDLKRILLLDNDLNPMNMPQGQIVCNEWKRKNIDSYFFVPDAWKRVIQEDAALYTQECEVIIDSFFVSQNLILPPNSTWENVKARLFETLDGKKMLFEDSDSLFHQIRNVCGISVTKVRLASKMKVDEIHEDVKQFFNNMEMILK</sequence>
<dbReference type="SUPFAM" id="SSF52540">
    <property type="entry name" value="P-loop containing nucleoside triphosphate hydrolases"/>
    <property type="match status" value="1"/>
</dbReference>
<dbReference type="PANTHER" id="PTHR43581:SF2">
    <property type="entry name" value="EXCINUCLEASE ATPASE SUBUNIT"/>
    <property type="match status" value="1"/>
</dbReference>
<dbReference type="Pfam" id="PF13175">
    <property type="entry name" value="AAA_15"/>
    <property type="match status" value="1"/>
</dbReference>
<dbReference type="GO" id="GO:0005524">
    <property type="term" value="F:ATP binding"/>
    <property type="evidence" value="ECO:0007669"/>
    <property type="project" value="InterPro"/>
</dbReference>
<dbReference type="GeneID" id="89228184"/>
<dbReference type="InterPro" id="IPR027417">
    <property type="entry name" value="P-loop_NTPase"/>
</dbReference>
<evidence type="ECO:0000313" key="4">
    <source>
        <dbReference type="Proteomes" id="UP001304970"/>
    </source>
</evidence>
<dbReference type="RefSeq" id="WP_338098451.1">
    <property type="nucleotide sequence ID" value="NZ_CP131061.1"/>
</dbReference>
<dbReference type="Proteomes" id="UP001304970">
    <property type="component" value="Chromosome"/>
</dbReference>
<feature type="domain" description="Endonuclease GajA/Old nuclease/RecF-like AAA" evidence="1">
    <location>
        <begin position="1"/>
        <end position="43"/>
    </location>
</feature>
<dbReference type="PANTHER" id="PTHR43581">
    <property type="entry name" value="ATP/GTP PHOSPHATASE"/>
    <property type="match status" value="1"/>
</dbReference>
<dbReference type="InterPro" id="IPR003959">
    <property type="entry name" value="ATPase_AAA_core"/>
</dbReference>
<dbReference type="CDD" id="cd00267">
    <property type="entry name" value="ABC_ATPase"/>
    <property type="match status" value="1"/>
</dbReference>
<protein>
    <recommendedName>
        <fullName evidence="5">AAA family ATPase</fullName>
    </recommendedName>
</protein>
<gene>
    <name evidence="3" type="ORF">MsAm2_07660</name>
</gene>
<proteinExistence type="predicted"/>
<dbReference type="GO" id="GO:0016887">
    <property type="term" value="F:ATP hydrolysis activity"/>
    <property type="evidence" value="ECO:0007669"/>
    <property type="project" value="InterPro"/>
</dbReference>
<dbReference type="InterPro" id="IPR051396">
    <property type="entry name" value="Bact_Antivir_Def_Nuclease"/>
</dbReference>
<evidence type="ECO:0008006" key="5">
    <source>
        <dbReference type="Google" id="ProtNLM"/>
    </source>
</evidence>
<dbReference type="InterPro" id="IPR041685">
    <property type="entry name" value="AAA_GajA/Old/RecF-like"/>
</dbReference>
<keyword evidence="4" id="KW-1185">Reference proteome</keyword>
<dbReference type="EMBL" id="CP131061">
    <property type="protein sequence ID" value="WNY26983.1"/>
    <property type="molecule type" value="Genomic_DNA"/>
</dbReference>
<evidence type="ECO:0000259" key="2">
    <source>
        <dbReference type="Pfam" id="PF13304"/>
    </source>
</evidence>
<dbReference type="Pfam" id="PF13304">
    <property type="entry name" value="AAA_21"/>
    <property type="match status" value="1"/>
</dbReference>
<feature type="domain" description="ATPase AAA-type core" evidence="2">
    <location>
        <begin position="201"/>
        <end position="315"/>
    </location>
</feature>
<name>A0AA96V6F1_9EURY</name>
<evidence type="ECO:0000313" key="3">
    <source>
        <dbReference type="EMBL" id="WNY26983.1"/>
    </source>
</evidence>
<accession>A0AA96V6F1</accession>
<reference evidence="3 4" key="1">
    <citation type="submission" date="2023-07" db="EMBL/GenBank/DDBJ databases">
        <title>Closed genome sequence of Methanosarcinaceae archaeon Am2.</title>
        <authorList>
            <person name="Poehlein A."/>
            <person name="Protasov E."/>
            <person name="Platt K."/>
            <person name="Reeh H."/>
            <person name="Daniel R."/>
            <person name="Brune A."/>
        </authorList>
    </citation>
    <scope>NUCLEOTIDE SEQUENCE [LARGE SCALE GENOMIC DNA]</scope>
    <source>
        <strain evidence="3 4">Am2</strain>
    </source>
</reference>
<dbReference type="AlphaFoldDB" id="A0AA96V6F1"/>